<evidence type="ECO:0000259" key="1">
    <source>
        <dbReference type="Pfam" id="PF06114"/>
    </source>
</evidence>
<name>A0A558IQH7_9CORY</name>
<dbReference type="Proteomes" id="UP000320648">
    <property type="component" value="Unassembled WGS sequence"/>
</dbReference>
<dbReference type="PANTHER" id="PTHR43236:SF2">
    <property type="entry name" value="BLL0069 PROTEIN"/>
    <property type="match status" value="1"/>
</dbReference>
<accession>A0A558IQH7</accession>
<gene>
    <name evidence="2" type="ORF">FQN05_06740</name>
</gene>
<evidence type="ECO:0000313" key="2">
    <source>
        <dbReference type="EMBL" id="TVU83648.1"/>
    </source>
</evidence>
<proteinExistence type="predicted"/>
<dbReference type="InterPro" id="IPR010359">
    <property type="entry name" value="IrrE_HExxH"/>
</dbReference>
<dbReference type="EMBL" id="VMTX01000008">
    <property type="protein sequence ID" value="TVU83648.1"/>
    <property type="molecule type" value="Genomic_DNA"/>
</dbReference>
<dbReference type="Pfam" id="PF06114">
    <property type="entry name" value="Peptidase_M78"/>
    <property type="match status" value="1"/>
</dbReference>
<protein>
    <submittedName>
        <fullName evidence="2">ImmA/IrrE family metallo-endopeptidase</fullName>
    </submittedName>
</protein>
<evidence type="ECO:0000313" key="3">
    <source>
        <dbReference type="Proteomes" id="UP000320648"/>
    </source>
</evidence>
<organism evidence="2 3">
    <name type="scientific">Corynebacterium aurimucosum</name>
    <dbReference type="NCBI Taxonomy" id="169292"/>
    <lineage>
        <taxon>Bacteria</taxon>
        <taxon>Bacillati</taxon>
        <taxon>Actinomycetota</taxon>
        <taxon>Actinomycetes</taxon>
        <taxon>Mycobacteriales</taxon>
        <taxon>Corynebacteriaceae</taxon>
        <taxon>Corynebacterium</taxon>
    </lineage>
</organism>
<sequence>MTTVRVTIEPAVLDWAIERTGLSLDELMKDFPRIREWVENTSQPTLNQAQDLAKKAKIPFGRLLLQTPSESRISVPDFRTVRNLSLETFSPNLEETLAASESRLDWYTDFAEEEGIDGPPFLGYTDASNSPEAIAARTKEVLGLAVDTFLQGPDKVKTLCSALEDSGILVSRNSIVESSTTRPLSIDEFRGFTLIQAPYALIFINTRDSKTAQLFSLSHELGHVVLGQPGISDHGESRDIERWCNRFAASFLAPAQLVLSTVSTSDSPFDSVKTLSRKSGMSQEAALWRLVHLNVIDSNEASTLLPLVASQPVQATEPSSSKGGPARHRVVKARVGNRFFDAVTYAAVAGKIPQKEAAQLLGAATADSLSKLIAHSPSAEWRAS</sequence>
<feature type="domain" description="IrrE N-terminal-like" evidence="1">
    <location>
        <begin position="188"/>
        <end position="290"/>
    </location>
</feature>
<dbReference type="AlphaFoldDB" id="A0A558IQH7"/>
<reference evidence="2 3" key="1">
    <citation type="submission" date="2019-07" db="EMBL/GenBank/DDBJ databases">
        <title>Draft genome of C. aurimucosum strain 15-4290.</title>
        <authorList>
            <person name="Pacheco L.G.C."/>
            <person name="Aguiar E.R.G.R."/>
            <person name="Navas J."/>
            <person name="Santos C.S."/>
            <person name="Rocha D.J.P.G."/>
        </authorList>
    </citation>
    <scope>NUCLEOTIDE SEQUENCE [LARGE SCALE GENOMIC DNA]</scope>
    <source>
        <strain evidence="2 3">15-4290</strain>
    </source>
</reference>
<dbReference type="PANTHER" id="PTHR43236">
    <property type="entry name" value="ANTITOXIN HIGA1"/>
    <property type="match status" value="1"/>
</dbReference>
<comment type="caution">
    <text evidence="2">The sequence shown here is derived from an EMBL/GenBank/DDBJ whole genome shotgun (WGS) entry which is preliminary data.</text>
</comment>
<dbReference type="Gene3D" id="1.10.10.2910">
    <property type="match status" value="1"/>
</dbReference>
<dbReference type="InterPro" id="IPR052345">
    <property type="entry name" value="Rad_response_metalloprotease"/>
</dbReference>